<evidence type="ECO:0000256" key="1">
    <source>
        <dbReference type="SAM" id="SignalP"/>
    </source>
</evidence>
<evidence type="ECO:0008006" key="4">
    <source>
        <dbReference type="Google" id="ProtNLM"/>
    </source>
</evidence>
<proteinExistence type="predicted"/>
<dbReference type="Proteomes" id="UP001367316">
    <property type="component" value="Unassembled WGS sequence"/>
</dbReference>
<accession>A0ABR1MTS8</accession>
<keyword evidence="3" id="KW-1185">Reference proteome</keyword>
<organism evidence="2 3">
    <name type="scientific">Phyllosticta paracitricarpa</name>
    <dbReference type="NCBI Taxonomy" id="2016321"/>
    <lineage>
        <taxon>Eukaryota</taxon>
        <taxon>Fungi</taxon>
        <taxon>Dikarya</taxon>
        <taxon>Ascomycota</taxon>
        <taxon>Pezizomycotina</taxon>
        <taxon>Dothideomycetes</taxon>
        <taxon>Dothideomycetes incertae sedis</taxon>
        <taxon>Botryosphaeriales</taxon>
        <taxon>Phyllostictaceae</taxon>
        <taxon>Phyllosticta</taxon>
    </lineage>
</organism>
<sequence length="80" mass="9166">MIPIRLLHLVASLFLTARFTDSVNPRSFIYVQISIRLLCPTIPHVFDICFTVLDNVVFQLLCISCNQPMLKVCSFCLHIL</sequence>
<protein>
    <recommendedName>
        <fullName evidence="4">Secreted protein</fullName>
    </recommendedName>
</protein>
<feature type="signal peptide" evidence="1">
    <location>
        <begin position="1"/>
        <end position="22"/>
    </location>
</feature>
<evidence type="ECO:0000313" key="3">
    <source>
        <dbReference type="Proteomes" id="UP001367316"/>
    </source>
</evidence>
<reference evidence="2 3" key="1">
    <citation type="submission" date="2024-04" db="EMBL/GenBank/DDBJ databases">
        <title>Phyllosticta paracitricarpa is synonymous to the EU quarantine fungus P. citricarpa based on phylogenomic analyses.</title>
        <authorList>
            <consortium name="Lawrence Berkeley National Laboratory"/>
            <person name="Van ingen-buijs V.A."/>
            <person name="Van westerhoven A.C."/>
            <person name="Haridas S."/>
            <person name="Skiadas P."/>
            <person name="Martin F."/>
            <person name="Groenewald J.Z."/>
            <person name="Crous P.W."/>
            <person name="Seidl M.F."/>
        </authorList>
    </citation>
    <scope>NUCLEOTIDE SEQUENCE [LARGE SCALE GENOMIC DNA]</scope>
    <source>
        <strain evidence="2 3">CBS 141358</strain>
    </source>
</reference>
<keyword evidence="1" id="KW-0732">Signal</keyword>
<comment type="caution">
    <text evidence="2">The sequence shown here is derived from an EMBL/GenBank/DDBJ whole genome shotgun (WGS) entry which is preliminary data.</text>
</comment>
<dbReference type="EMBL" id="JBBPBF010000050">
    <property type="protein sequence ID" value="KAK7606361.1"/>
    <property type="molecule type" value="Genomic_DNA"/>
</dbReference>
<feature type="chain" id="PRO_5045482944" description="Secreted protein" evidence="1">
    <location>
        <begin position="23"/>
        <end position="80"/>
    </location>
</feature>
<evidence type="ECO:0000313" key="2">
    <source>
        <dbReference type="EMBL" id="KAK7606361.1"/>
    </source>
</evidence>
<gene>
    <name evidence="2" type="ORF">JOL62DRAFT_587391</name>
</gene>
<name>A0ABR1MTS8_9PEZI</name>